<evidence type="ECO:0000256" key="1">
    <source>
        <dbReference type="ARBA" id="ARBA00008710"/>
    </source>
</evidence>
<dbReference type="NCBIfam" id="TIGR00026">
    <property type="entry name" value="hi_GC_TIGR00026"/>
    <property type="match status" value="1"/>
</dbReference>
<evidence type="ECO:0000313" key="4">
    <source>
        <dbReference type="Proteomes" id="UP000199406"/>
    </source>
</evidence>
<gene>
    <name evidence="3" type="ORF">SAMN05660662_0461</name>
</gene>
<dbReference type="RefSeq" id="WP_091764045.1">
    <property type="nucleotide sequence ID" value="NZ_FNBT01000001.1"/>
</dbReference>
<comment type="catalytic activity">
    <reaction evidence="2">
        <text>oxidized coenzyme F420-(gamma-L-Glu)(n) + a quinol + H(+) = reduced coenzyme F420-(gamma-L-Glu)(n) + a quinone</text>
        <dbReference type="Rhea" id="RHEA:39663"/>
        <dbReference type="Rhea" id="RHEA-COMP:12939"/>
        <dbReference type="Rhea" id="RHEA-COMP:14378"/>
        <dbReference type="ChEBI" id="CHEBI:15378"/>
        <dbReference type="ChEBI" id="CHEBI:24646"/>
        <dbReference type="ChEBI" id="CHEBI:132124"/>
        <dbReference type="ChEBI" id="CHEBI:133980"/>
        <dbReference type="ChEBI" id="CHEBI:139511"/>
    </reaction>
</comment>
<dbReference type="InterPro" id="IPR004378">
    <property type="entry name" value="F420H2_quin_Rdtase"/>
</dbReference>
<name>A0A1G7H9N0_9ACTN</name>
<dbReference type="PANTHER" id="PTHR39428:SF3">
    <property type="entry name" value="DEAZAFLAVIN-DEPENDENT NITROREDUCTASE"/>
    <property type="match status" value="1"/>
</dbReference>
<evidence type="ECO:0000313" key="3">
    <source>
        <dbReference type="EMBL" id="SDE97132.1"/>
    </source>
</evidence>
<dbReference type="Proteomes" id="UP000199406">
    <property type="component" value="Unassembled WGS sequence"/>
</dbReference>
<dbReference type="STRING" id="1550231.SAMN05660662_0461"/>
<sequence length="149" mass="16505">MALLGEYEPSTVPWVREEVEHLERTGEGLRGRSVVLLTTVGARSGLLRKTPLMRVSHAGVYAAVASTRGGDRHPHWYGNALAHPKVELRDGDQVLSLVAREITGVERAGWWSRACTVFPSYVEYQRRTSRRIPVLLLEPASPAPEPGRA</sequence>
<dbReference type="GO" id="GO:0016491">
    <property type="term" value="F:oxidoreductase activity"/>
    <property type="evidence" value="ECO:0007669"/>
    <property type="project" value="InterPro"/>
</dbReference>
<evidence type="ECO:0000256" key="2">
    <source>
        <dbReference type="ARBA" id="ARBA00049106"/>
    </source>
</evidence>
<dbReference type="Gene3D" id="2.30.110.10">
    <property type="entry name" value="Electron Transport, Fmn-binding Protein, Chain A"/>
    <property type="match status" value="1"/>
</dbReference>
<accession>A0A1G7H9N0</accession>
<dbReference type="InterPro" id="IPR012349">
    <property type="entry name" value="Split_barrel_FMN-bd"/>
</dbReference>
<reference evidence="4" key="1">
    <citation type="submission" date="2016-10" db="EMBL/GenBank/DDBJ databases">
        <authorList>
            <person name="Varghese N."/>
            <person name="Submissions S."/>
        </authorList>
    </citation>
    <scope>NUCLEOTIDE SEQUENCE [LARGE SCALE GENOMIC DNA]</scope>
    <source>
        <strain evidence="4">DSM 44268</strain>
    </source>
</reference>
<protein>
    <submittedName>
        <fullName evidence="3">Deazaflavin-dependent oxidoreductase, nitroreductase family</fullName>
    </submittedName>
</protein>
<organism evidence="3 4">
    <name type="scientific">Blastococcus aurantiacus</name>
    <dbReference type="NCBI Taxonomy" id="1550231"/>
    <lineage>
        <taxon>Bacteria</taxon>
        <taxon>Bacillati</taxon>
        <taxon>Actinomycetota</taxon>
        <taxon>Actinomycetes</taxon>
        <taxon>Geodermatophilales</taxon>
        <taxon>Geodermatophilaceae</taxon>
        <taxon>Blastococcus</taxon>
    </lineage>
</organism>
<proteinExistence type="inferred from homology"/>
<dbReference type="EMBL" id="FNBT01000001">
    <property type="protein sequence ID" value="SDE97132.1"/>
    <property type="molecule type" value="Genomic_DNA"/>
</dbReference>
<dbReference type="PANTHER" id="PTHR39428">
    <property type="entry name" value="F420H(2)-DEPENDENT QUINONE REDUCTASE RV1261C"/>
    <property type="match status" value="1"/>
</dbReference>
<keyword evidence="4" id="KW-1185">Reference proteome</keyword>
<dbReference type="AlphaFoldDB" id="A0A1G7H9N0"/>
<dbReference type="GO" id="GO:0070967">
    <property type="term" value="F:coenzyme F420 binding"/>
    <property type="evidence" value="ECO:0007669"/>
    <property type="project" value="TreeGrafter"/>
</dbReference>
<dbReference type="Pfam" id="PF04075">
    <property type="entry name" value="F420H2_quin_red"/>
    <property type="match status" value="1"/>
</dbReference>
<comment type="similarity">
    <text evidence="1">Belongs to the F420H(2)-dependent quinone reductase family.</text>
</comment>
<dbReference type="OrthoDB" id="8225825at2"/>
<dbReference type="GO" id="GO:0005886">
    <property type="term" value="C:plasma membrane"/>
    <property type="evidence" value="ECO:0007669"/>
    <property type="project" value="TreeGrafter"/>
</dbReference>